<accession>A0ABY9L2W7</accession>
<dbReference type="PROSITE" id="PS51097">
    <property type="entry name" value="PTS_EIIA_TYPE_5"/>
    <property type="match status" value="1"/>
</dbReference>
<sequence>MSSVAEKTKYETKILEVGSDARDFKDINMAILFGDEAPDALRSSCFIIQVTKILEPIQAGDVMVFGDQAYTITAVGDEVNTNLGNLGHTAVVFDGSITPELAGSLYLESKPYPQLDVGTVIKIMKGGLGHVH</sequence>
<evidence type="ECO:0000313" key="2">
    <source>
        <dbReference type="EMBL" id="WLV77838.1"/>
    </source>
</evidence>
<dbReference type="InterPro" id="IPR004716">
    <property type="entry name" value="PTS_IIA_glucitol/sorbitol-sp"/>
</dbReference>
<dbReference type="InterPro" id="IPR036665">
    <property type="entry name" value="PTS_IIA_glucitol/sorbitol_sf"/>
</dbReference>
<evidence type="ECO:0000256" key="1">
    <source>
        <dbReference type="PROSITE-ProRule" id="PRU00420"/>
    </source>
</evidence>
<name>A0ABY9L2W7_9LACO</name>
<dbReference type="Gene3D" id="2.40.33.40">
    <property type="entry name" value="Phosphotransferase system, glucitol/sorbitol-specific IIA component"/>
    <property type="match status" value="1"/>
</dbReference>
<gene>
    <name evidence="2" type="ORF">LACPH_002618</name>
</gene>
<comment type="caution">
    <text evidence="1">Lacks conserved residue(s) required for the propagation of feature annotation.</text>
</comment>
<organism evidence="2 3">
    <name type="scientific">Lacticaseibacillus parahuelsenbergensis</name>
    <dbReference type="NCBI Taxonomy" id="3068305"/>
    <lineage>
        <taxon>Bacteria</taxon>
        <taxon>Bacillati</taxon>
        <taxon>Bacillota</taxon>
        <taxon>Bacilli</taxon>
        <taxon>Lactobacillales</taxon>
        <taxon>Lactobacillaceae</taxon>
        <taxon>Lacticaseibacillus</taxon>
    </lineage>
</organism>
<evidence type="ECO:0000313" key="3">
    <source>
        <dbReference type="Proteomes" id="UP001233112"/>
    </source>
</evidence>
<dbReference type="Proteomes" id="UP001233112">
    <property type="component" value="Chromosome"/>
</dbReference>
<protein>
    <submittedName>
        <fullName evidence="2">PTS glucitol/sorbitol transporter subunit IIA</fullName>
    </submittedName>
</protein>
<dbReference type="PANTHER" id="PTHR40398">
    <property type="entry name" value="PTS SYSTEM GLUCITOL/SORBITOL-SPECIFIC EIIA COMPONENT"/>
    <property type="match status" value="1"/>
</dbReference>
<dbReference type="PANTHER" id="PTHR40398:SF1">
    <property type="entry name" value="PTS SYSTEM GLUCITOL_SORBITOL-SPECIFIC EIIA COMPONENT"/>
    <property type="match status" value="1"/>
</dbReference>
<dbReference type="EMBL" id="CP132482">
    <property type="protein sequence ID" value="WLV77838.1"/>
    <property type="molecule type" value="Genomic_DNA"/>
</dbReference>
<dbReference type="Pfam" id="PF03829">
    <property type="entry name" value="PTSIIA_gutA"/>
    <property type="match status" value="1"/>
</dbReference>
<dbReference type="SUPFAM" id="SSF141530">
    <property type="entry name" value="PTSIIA/GutA-like"/>
    <property type="match status" value="1"/>
</dbReference>
<keyword evidence="3" id="KW-1185">Reference proteome</keyword>
<proteinExistence type="predicted"/>
<reference evidence="2 3" key="1">
    <citation type="submission" date="2023-08" db="EMBL/GenBank/DDBJ databases">
        <authorList>
            <person name="Buchebner-Jance M."/>
        </authorList>
    </citation>
    <scope>NUCLEOTIDE SEQUENCE [LARGE SCALE GENOMIC DNA]</scope>
    <source>
        <strain evidence="2 3">NCIMB 15471</strain>
    </source>
</reference>
<dbReference type="RefSeq" id="WP_274785206.1">
    <property type="nucleotide sequence ID" value="NZ_CP132482.1"/>
</dbReference>